<evidence type="ECO:0000256" key="1">
    <source>
        <dbReference type="ARBA" id="ARBA00004141"/>
    </source>
</evidence>
<keyword evidence="2 8" id="KW-0812">Transmembrane</keyword>
<dbReference type="Pfam" id="PF00001">
    <property type="entry name" value="7tm_1"/>
    <property type="match status" value="1"/>
</dbReference>
<keyword evidence="3 8" id="KW-1133">Transmembrane helix</keyword>
<evidence type="ECO:0000256" key="3">
    <source>
        <dbReference type="ARBA" id="ARBA00022989"/>
    </source>
</evidence>
<keyword evidence="5 8" id="KW-0472">Membrane</keyword>
<evidence type="ECO:0000313" key="10">
    <source>
        <dbReference type="EMBL" id="KAK3098759.1"/>
    </source>
</evidence>
<dbReference type="PROSITE" id="PS50262">
    <property type="entry name" value="G_PROTEIN_RECEP_F1_2"/>
    <property type="match status" value="1"/>
</dbReference>
<feature type="transmembrane region" description="Helical" evidence="8">
    <location>
        <begin position="117"/>
        <end position="137"/>
    </location>
</feature>
<evidence type="ECO:0000256" key="2">
    <source>
        <dbReference type="ARBA" id="ARBA00022692"/>
    </source>
</evidence>
<keyword evidence="4" id="KW-0297">G-protein coupled receptor</keyword>
<evidence type="ECO:0000256" key="4">
    <source>
        <dbReference type="ARBA" id="ARBA00023040"/>
    </source>
</evidence>
<protein>
    <recommendedName>
        <fullName evidence="9">G-protein coupled receptors family 1 profile domain-containing protein</fullName>
    </recommendedName>
</protein>
<feature type="domain" description="G-protein coupled receptors family 1 profile" evidence="9">
    <location>
        <begin position="58"/>
        <end position="329"/>
    </location>
</feature>
<evidence type="ECO:0000256" key="5">
    <source>
        <dbReference type="ARBA" id="ARBA00023136"/>
    </source>
</evidence>
<feature type="transmembrane region" description="Helical" evidence="8">
    <location>
        <begin position="79"/>
        <end position="97"/>
    </location>
</feature>
<evidence type="ECO:0000313" key="11">
    <source>
        <dbReference type="Proteomes" id="UP001186944"/>
    </source>
</evidence>
<dbReference type="Proteomes" id="UP001186944">
    <property type="component" value="Unassembled WGS sequence"/>
</dbReference>
<dbReference type="PRINTS" id="PR00237">
    <property type="entry name" value="GPCRRHODOPSN"/>
</dbReference>
<dbReference type="InterPro" id="IPR017452">
    <property type="entry name" value="GPCR_Rhodpsn_7TM"/>
</dbReference>
<dbReference type="GO" id="GO:0005886">
    <property type="term" value="C:plasma membrane"/>
    <property type="evidence" value="ECO:0007669"/>
    <property type="project" value="TreeGrafter"/>
</dbReference>
<organism evidence="10 11">
    <name type="scientific">Pinctada imbricata</name>
    <name type="common">Atlantic pearl-oyster</name>
    <name type="synonym">Pinctada martensii</name>
    <dbReference type="NCBI Taxonomy" id="66713"/>
    <lineage>
        <taxon>Eukaryota</taxon>
        <taxon>Metazoa</taxon>
        <taxon>Spiralia</taxon>
        <taxon>Lophotrochozoa</taxon>
        <taxon>Mollusca</taxon>
        <taxon>Bivalvia</taxon>
        <taxon>Autobranchia</taxon>
        <taxon>Pteriomorphia</taxon>
        <taxon>Pterioida</taxon>
        <taxon>Pterioidea</taxon>
        <taxon>Pteriidae</taxon>
        <taxon>Pinctada</taxon>
    </lineage>
</organism>
<keyword evidence="6" id="KW-0675">Receptor</keyword>
<sequence length="387" mass="44746">MAYNFTDVKNNLTTSDSGLCVHQNIYEWYNCVIDLYASSSVVIDRYITPVWYVIGILGNSLILKVWIRRMKRASVVTSYLTVLAMSDLLLLLLHILVELKFAWNIRTIDAPAWCQVIFVFYMFAQYMSPMLIVGFTLERFISIAMPFKSERFSKRNRAPIEICAITILGIALSIPQIFGWTFKDGNCLGSNSSFFADWTWFSDILVFCILPILSFLLNILVVLFAKRSMNQRKVTAPLSSSHHSKSSFKTNLRVSTITLLCVSFYRIFTVLPVAIIFALQFKIPMGDMSMPVSQMKYDKTWNNYFSYLIAKKIIDEIGLTQYSCNVFIYLATVNHFRRDVLKMFRKWLPSNKRDSMELQSYNSNVSKSTYNSRQGLTFKFTEFSTLP</sequence>
<proteinExistence type="predicted"/>
<dbReference type="EMBL" id="VSWD01000007">
    <property type="protein sequence ID" value="KAK3098759.1"/>
    <property type="molecule type" value="Genomic_DNA"/>
</dbReference>
<comment type="subcellular location">
    <subcellularLocation>
        <location evidence="1">Membrane</location>
        <topology evidence="1">Multi-pass membrane protein</topology>
    </subcellularLocation>
</comment>
<dbReference type="InterPro" id="IPR000276">
    <property type="entry name" value="GPCR_Rhodpsn"/>
</dbReference>
<comment type="caution">
    <text evidence="10">The sequence shown here is derived from an EMBL/GenBank/DDBJ whole genome shotgun (WGS) entry which is preliminary data.</text>
</comment>
<evidence type="ECO:0000256" key="7">
    <source>
        <dbReference type="ARBA" id="ARBA00023224"/>
    </source>
</evidence>
<keyword evidence="7" id="KW-0807">Transducer</keyword>
<reference evidence="10" key="1">
    <citation type="submission" date="2019-08" db="EMBL/GenBank/DDBJ databases">
        <title>The improved chromosome-level genome for the pearl oyster Pinctada fucata martensii using PacBio sequencing and Hi-C.</title>
        <authorList>
            <person name="Zheng Z."/>
        </authorList>
    </citation>
    <scope>NUCLEOTIDE SEQUENCE</scope>
    <source>
        <strain evidence="10">ZZ-2019</strain>
        <tissue evidence="10">Adductor muscle</tissue>
    </source>
</reference>
<accession>A0AA89BY63</accession>
<name>A0AA89BY63_PINIB</name>
<dbReference type="PANTHER" id="PTHR24243">
    <property type="entry name" value="G-PROTEIN COUPLED RECEPTOR"/>
    <property type="match status" value="1"/>
</dbReference>
<feature type="transmembrane region" description="Helical" evidence="8">
    <location>
        <begin position="198"/>
        <end position="225"/>
    </location>
</feature>
<evidence type="ECO:0000259" key="9">
    <source>
        <dbReference type="PROSITE" id="PS50262"/>
    </source>
</evidence>
<evidence type="ECO:0000256" key="8">
    <source>
        <dbReference type="SAM" id="Phobius"/>
    </source>
</evidence>
<gene>
    <name evidence="10" type="ORF">FSP39_022840</name>
</gene>
<feature type="transmembrane region" description="Helical" evidence="8">
    <location>
        <begin position="49"/>
        <end position="67"/>
    </location>
</feature>
<feature type="transmembrane region" description="Helical" evidence="8">
    <location>
        <begin position="158"/>
        <end position="178"/>
    </location>
</feature>
<feature type="transmembrane region" description="Helical" evidence="8">
    <location>
        <begin position="254"/>
        <end position="279"/>
    </location>
</feature>
<dbReference type="SUPFAM" id="SSF81321">
    <property type="entry name" value="Family A G protein-coupled receptor-like"/>
    <property type="match status" value="1"/>
</dbReference>
<dbReference type="PANTHER" id="PTHR24243:SF233">
    <property type="entry name" value="THYROTROPIN-RELEASING HORMONE RECEPTOR"/>
    <property type="match status" value="1"/>
</dbReference>
<dbReference type="AlphaFoldDB" id="A0AA89BY63"/>
<dbReference type="GO" id="GO:0004930">
    <property type="term" value="F:G protein-coupled receptor activity"/>
    <property type="evidence" value="ECO:0007669"/>
    <property type="project" value="UniProtKB-KW"/>
</dbReference>
<evidence type="ECO:0000256" key="6">
    <source>
        <dbReference type="ARBA" id="ARBA00023170"/>
    </source>
</evidence>
<dbReference type="Gene3D" id="1.20.1070.10">
    <property type="entry name" value="Rhodopsin 7-helix transmembrane proteins"/>
    <property type="match status" value="1"/>
</dbReference>
<keyword evidence="11" id="KW-1185">Reference proteome</keyword>